<dbReference type="AlphaFoldDB" id="A0A4D4J5N9"/>
<dbReference type="Gene3D" id="3.30.370.10">
    <property type="entry name" value="Barstar-like"/>
    <property type="match status" value="1"/>
</dbReference>
<dbReference type="Pfam" id="PF01337">
    <property type="entry name" value="Barstar"/>
    <property type="match status" value="1"/>
</dbReference>
<dbReference type="InterPro" id="IPR035905">
    <property type="entry name" value="Barstar-like_sf"/>
</dbReference>
<dbReference type="SUPFAM" id="SSF52038">
    <property type="entry name" value="Barstar-related"/>
    <property type="match status" value="1"/>
</dbReference>
<evidence type="ECO:0000313" key="4">
    <source>
        <dbReference type="Proteomes" id="UP000298860"/>
    </source>
</evidence>
<name>A0A4D4J5N9_9PSEU</name>
<comment type="similarity">
    <text evidence="1">Belongs to the barstar family.</text>
</comment>
<organism evidence="3 4">
    <name type="scientific">Gandjariella thermophila</name>
    <dbReference type="NCBI Taxonomy" id="1931992"/>
    <lineage>
        <taxon>Bacteria</taxon>
        <taxon>Bacillati</taxon>
        <taxon>Actinomycetota</taxon>
        <taxon>Actinomycetes</taxon>
        <taxon>Pseudonocardiales</taxon>
        <taxon>Pseudonocardiaceae</taxon>
        <taxon>Gandjariella</taxon>
    </lineage>
</organism>
<keyword evidence="4" id="KW-1185">Reference proteome</keyword>
<proteinExistence type="inferred from homology"/>
<reference evidence="4" key="1">
    <citation type="submission" date="2019-04" db="EMBL/GenBank/DDBJ databases">
        <title>Draft genome sequence of Pseudonocardiaceae bacterium SL3-2-4.</title>
        <authorList>
            <person name="Ningsih F."/>
            <person name="Yokota A."/>
            <person name="Sakai Y."/>
            <person name="Nanatani K."/>
            <person name="Yabe S."/>
            <person name="Oetari A."/>
            <person name="Sjamsuridzal W."/>
        </authorList>
    </citation>
    <scope>NUCLEOTIDE SEQUENCE [LARGE SCALE GENOMIC DNA]</scope>
    <source>
        <strain evidence="4">SL3-2-4</strain>
    </source>
</reference>
<evidence type="ECO:0000256" key="1">
    <source>
        <dbReference type="ARBA" id="ARBA00006845"/>
    </source>
</evidence>
<dbReference type="EMBL" id="BJFL01000005">
    <property type="protein sequence ID" value="GDY30058.1"/>
    <property type="molecule type" value="Genomic_DNA"/>
</dbReference>
<feature type="domain" description="Barstar (barnase inhibitor)" evidence="2">
    <location>
        <begin position="34"/>
        <end position="128"/>
    </location>
</feature>
<accession>A0A4D4J5N9</accession>
<evidence type="ECO:0000313" key="3">
    <source>
        <dbReference type="EMBL" id="GDY30058.1"/>
    </source>
</evidence>
<evidence type="ECO:0000259" key="2">
    <source>
        <dbReference type="Pfam" id="PF01337"/>
    </source>
</evidence>
<dbReference type="Proteomes" id="UP000298860">
    <property type="component" value="Unassembled WGS sequence"/>
</dbReference>
<sequence length="134" mass="15029">MPSPPLLHARSVPYLVDEVNLAELRRYLDEARANVVEVDMAGATSVSDVIGAVRQALPFPEWCGLSWDSVEDAFEEIREAWRFPLVLILRGLPDLLRDRTHLGLETVIRFNSLEESFSLAGDQFVVVYAGTAWS</sequence>
<comment type="caution">
    <text evidence="3">The sequence shown here is derived from an EMBL/GenBank/DDBJ whole genome shotgun (WGS) entry which is preliminary data.</text>
</comment>
<gene>
    <name evidence="3" type="ORF">GTS_16910</name>
</gene>
<dbReference type="InterPro" id="IPR000468">
    <property type="entry name" value="Barstar"/>
</dbReference>
<protein>
    <recommendedName>
        <fullName evidence="2">Barstar (barnase inhibitor) domain-containing protein</fullName>
    </recommendedName>
</protein>